<dbReference type="Gene3D" id="2.40.50.100">
    <property type="match status" value="1"/>
</dbReference>
<feature type="transmembrane region" description="Helical" evidence="1">
    <location>
        <begin position="6"/>
        <end position="23"/>
    </location>
</feature>
<organism evidence="3 4">
    <name type="scientific">Mucilaginibacter gracilis</name>
    <dbReference type="NCBI Taxonomy" id="423350"/>
    <lineage>
        <taxon>Bacteria</taxon>
        <taxon>Pseudomonadati</taxon>
        <taxon>Bacteroidota</taxon>
        <taxon>Sphingobacteriia</taxon>
        <taxon>Sphingobacteriales</taxon>
        <taxon>Sphingobacteriaceae</taxon>
        <taxon>Mucilaginibacter</taxon>
    </lineage>
</organism>
<accession>A0A495J1R2</accession>
<dbReference type="Proteomes" id="UP000268007">
    <property type="component" value="Unassembled WGS sequence"/>
</dbReference>
<reference evidence="3 4" key="1">
    <citation type="submission" date="2018-10" db="EMBL/GenBank/DDBJ databases">
        <title>Genomic Encyclopedia of Archaeal and Bacterial Type Strains, Phase II (KMG-II): from individual species to whole genera.</title>
        <authorList>
            <person name="Goeker M."/>
        </authorList>
    </citation>
    <scope>NUCLEOTIDE SEQUENCE [LARGE SCALE GENOMIC DNA]</scope>
    <source>
        <strain evidence="3 4">DSM 18602</strain>
    </source>
</reference>
<keyword evidence="1" id="KW-0812">Transmembrane</keyword>
<feature type="domain" description="CzcB-like barrel-sandwich hybrid" evidence="2">
    <location>
        <begin position="70"/>
        <end position="196"/>
    </location>
</feature>
<evidence type="ECO:0000256" key="1">
    <source>
        <dbReference type="SAM" id="Phobius"/>
    </source>
</evidence>
<dbReference type="Gene3D" id="1.10.287.470">
    <property type="entry name" value="Helix hairpin bin"/>
    <property type="match status" value="1"/>
</dbReference>
<evidence type="ECO:0000313" key="3">
    <source>
        <dbReference type="EMBL" id="RKR82029.1"/>
    </source>
</evidence>
<dbReference type="Gene3D" id="2.40.30.170">
    <property type="match status" value="1"/>
</dbReference>
<dbReference type="EMBL" id="RBKU01000001">
    <property type="protein sequence ID" value="RKR82029.1"/>
    <property type="molecule type" value="Genomic_DNA"/>
</dbReference>
<dbReference type="PANTHER" id="PTHR30469">
    <property type="entry name" value="MULTIDRUG RESISTANCE PROTEIN MDTA"/>
    <property type="match status" value="1"/>
</dbReference>
<evidence type="ECO:0000259" key="2">
    <source>
        <dbReference type="Pfam" id="PF25973"/>
    </source>
</evidence>
<keyword evidence="1" id="KW-0472">Membrane</keyword>
<dbReference type="SUPFAM" id="SSF111369">
    <property type="entry name" value="HlyD-like secretion proteins"/>
    <property type="match status" value="1"/>
</dbReference>
<dbReference type="InterPro" id="IPR058647">
    <property type="entry name" value="BSH_CzcB-like"/>
</dbReference>
<dbReference type="GO" id="GO:1990281">
    <property type="term" value="C:efflux pump complex"/>
    <property type="evidence" value="ECO:0007669"/>
    <property type="project" value="TreeGrafter"/>
</dbReference>
<name>A0A495J1R2_9SPHI</name>
<comment type="caution">
    <text evidence="3">The sequence shown here is derived from an EMBL/GenBank/DDBJ whole genome shotgun (WGS) entry which is preliminary data.</text>
</comment>
<gene>
    <name evidence="3" type="ORF">BDD43_2194</name>
</gene>
<protein>
    <submittedName>
        <fullName evidence="3">CusB/HlyD membrane fusion family barrel-sandwich protein</fullName>
    </submittedName>
</protein>
<dbReference type="AlphaFoldDB" id="A0A495J1R2"/>
<evidence type="ECO:0000313" key="4">
    <source>
        <dbReference type="Proteomes" id="UP000268007"/>
    </source>
</evidence>
<dbReference type="Pfam" id="PF25973">
    <property type="entry name" value="BSH_CzcB"/>
    <property type="match status" value="1"/>
</dbReference>
<dbReference type="OrthoDB" id="9784685at2"/>
<keyword evidence="4" id="KW-1185">Reference proteome</keyword>
<dbReference type="GO" id="GO:0015562">
    <property type="term" value="F:efflux transmembrane transporter activity"/>
    <property type="evidence" value="ECO:0007669"/>
    <property type="project" value="TreeGrafter"/>
</dbReference>
<sequence>MKRKYIFGLIIVVIIALIAFRLASNKRTLNQKKQPSKDTVVRIPVKAIQAKTQLELISLVKTGAVAPFKEAKVLTTASGTIQQLRFNLGDHVSQGQVLAVTDTRLMELDLQKSVTNAEKLRHDLQTYTELLQGQAATQEKVNEVRQNYLDAVNQVSHDKKQIADAAVKAPTSGMIAEKPVEEGVFANAGTRIATIVNISQAKVQLNLTEDEVYQVKTL</sequence>
<proteinExistence type="predicted"/>
<keyword evidence="1" id="KW-1133">Transmembrane helix</keyword>
<dbReference type="PANTHER" id="PTHR30469:SF15">
    <property type="entry name" value="HLYD FAMILY OF SECRETION PROTEINS"/>
    <property type="match status" value="1"/>
</dbReference>